<feature type="region of interest" description="Disordered" evidence="7">
    <location>
        <begin position="923"/>
        <end position="977"/>
    </location>
</feature>
<dbReference type="Gene3D" id="3.40.50.720">
    <property type="entry name" value="NAD(P)-binding Rossmann-like Domain"/>
    <property type="match status" value="1"/>
</dbReference>
<dbReference type="Pfam" id="PF06241">
    <property type="entry name" value="Castor_Poll_mid"/>
    <property type="match status" value="1"/>
</dbReference>
<protein>
    <recommendedName>
        <fullName evidence="9">CASTOR/POLLUX/SYM8 ion channel conserved domain-containing protein</fullName>
    </recommendedName>
</protein>
<evidence type="ECO:0000256" key="8">
    <source>
        <dbReference type="SAM" id="Phobius"/>
    </source>
</evidence>
<accession>A0AAW1PX83</accession>
<keyword evidence="6 8" id="KW-0472">Membrane</keyword>
<dbReference type="GO" id="GO:0012505">
    <property type="term" value="C:endomembrane system"/>
    <property type="evidence" value="ECO:0007669"/>
    <property type="project" value="UniProtKB-SubCell"/>
</dbReference>
<proteinExistence type="predicted"/>
<evidence type="ECO:0000256" key="4">
    <source>
        <dbReference type="ARBA" id="ARBA00022989"/>
    </source>
</evidence>
<dbReference type="InterPro" id="IPR010420">
    <property type="entry name" value="CASTOR/POLLUX/SYM8_dom"/>
</dbReference>
<evidence type="ECO:0000256" key="1">
    <source>
        <dbReference type="ARBA" id="ARBA00004127"/>
    </source>
</evidence>
<feature type="transmembrane region" description="Helical" evidence="8">
    <location>
        <begin position="103"/>
        <end position="121"/>
    </location>
</feature>
<dbReference type="GO" id="GO:0006811">
    <property type="term" value="P:monoatomic ion transport"/>
    <property type="evidence" value="ECO:0007669"/>
    <property type="project" value="UniProtKB-KW"/>
</dbReference>
<feature type="transmembrane region" description="Helical" evidence="8">
    <location>
        <begin position="168"/>
        <end position="187"/>
    </location>
</feature>
<reference evidence="10 11" key="1">
    <citation type="journal article" date="2024" name="Nat. Commun.">
        <title>Phylogenomics reveals the evolutionary origins of lichenization in chlorophyte algae.</title>
        <authorList>
            <person name="Puginier C."/>
            <person name="Libourel C."/>
            <person name="Otte J."/>
            <person name="Skaloud P."/>
            <person name="Haon M."/>
            <person name="Grisel S."/>
            <person name="Petersen M."/>
            <person name="Berrin J.G."/>
            <person name="Delaux P.M."/>
            <person name="Dal Grande F."/>
            <person name="Keller J."/>
        </authorList>
    </citation>
    <scope>NUCLEOTIDE SEQUENCE [LARGE SCALE GENOMIC DNA]</scope>
    <source>
        <strain evidence="10 11">SAG 2036</strain>
    </source>
</reference>
<evidence type="ECO:0000259" key="9">
    <source>
        <dbReference type="Pfam" id="PF06241"/>
    </source>
</evidence>
<keyword evidence="11" id="KW-1185">Reference proteome</keyword>
<dbReference type="InterPro" id="IPR044849">
    <property type="entry name" value="CASTOR/POLLUX/SYM8-like"/>
</dbReference>
<comment type="subcellular location">
    <subcellularLocation>
        <location evidence="1">Endomembrane system</location>
        <topology evidence="1">Multi-pass membrane protein</topology>
    </subcellularLocation>
</comment>
<comment type="caution">
    <text evidence="10">The sequence shown here is derived from an EMBL/GenBank/DDBJ whole genome shotgun (WGS) entry which is preliminary data.</text>
</comment>
<dbReference type="Proteomes" id="UP001465755">
    <property type="component" value="Unassembled WGS sequence"/>
</dbReference>
<keyword evidence="3 8" id="KW-0812">Transmembrane</keyword>
<evidence type="ECO:0000256" key="7">
    <source>
        <dbReference type="SAM" id="MobiDB-lite"/>
    </source>
</evidence>
<dbReference type="PANTHER" id="PTHR31563:SF10">
    <property type="entry name" value="ION CHANNEL POLLUX-RELATED"/>
    <property type="match status" value="1"/>
</dbReference>
<evidence type="ECO:0000256" key="3">
    <source>
        <dbReference type="ARBA" id="ARBA00022692"/>
    </source>
</evidence>
<name>A0AAW1PX83_9CHLO</name>
<organism evidence="10 11">
    <name type="scientific">Symbiochloris irregularis</name>
    <dbReference type="NCBI Taxonomy" id="706552"/>
    <lineage>
        <taxon>Eukaryota</taxon>
        <taxon>Viridiplantae</taxon>
        <taxon>Chlorophyta</taxon>
        <taxon>core chlorophytes</taxon>
        <taxon>Trebouxiophyceae</taxon>
        <taxon>Trebouxiales</taxon>
        <taxon>Trebouxiaceae</taxon>
        <taxon>Symbiochloris</taxon>
    </lineage>
</organism>
<feature type="transmembrane region" description="Helical" evidence="8">
    <location>
        <begin position="226"/>
        <end position="246"/>
    </location>
</feature>
<keyword evidence="5" id="KW-0406">Ion transport</keyword>
<evidence type="ECO:0000313" key="11">
    <source>
        <dbReference type="Proteomes" id="UP001465755"/>
    </source>
</evidence>
<gene>
    <name evidence="10" type="ORF">WJX73_005128</name>
</gene>
<dbReference type="EMBL" id="JALJOQ010000005">
    <property type="protein sequence ID" value="KAK9813392.1"/>
    <property type="molecule type" value="Genomic_DNA"/>
</dbReference>
<feature type="domain" description="CASTOR/POLLUX/SYM8 ion channel conserved" evidence="9">
    <location>
        <begin position="439"/>
        <end position="539"/>
    </location>
</feature>
<evidence type="ECO:0000256" key="6">
    <source>
        <dbReference type="ARBA" id="ARBA00023136"/>
    </source>
</evidence>
<sequence length="977" mass="107704">MASERAHQAVEGDMAQDLEKPKPWALKDGIVPLLVVVLSYSAYLAQRLAGENSLLRESLASLQDNGSICGPDGSFNDEELQSLLQLDNNILGGQSDAFGRSMAALLLIGTLVMCYIGYNYVDQLPAGLSTRFEQLLSGRRGSQALLSKRIAYFLDTWFSTNNYSKTLTLLYITVALVYAGGLGLYAVSGQSLYNTFWQALRGVGIDWTFAAEGAEDSRGAGILMRLTAVGVSVGGMLVTALMLGIVSDTISEKIENLRKGRSDVLESGHTLILGWSDKVLPVVQELCSANASVGGRPVVILAHKSKQAMEEELAKHLVHKKGTTIICRHASALPAICGFILLVCNNTRVSGNPLLSVDLARVSVETARSIIVLATADTPDRSDARVLRVVLSLMGVHDRLHGQGMPGLPGHIVAEVCDIDNEPLIKMVSPDLVQTVVSHDIIGRLMIQCARQPGLAAVWEQIMGFEDDEFYMQEWTQLTGKRFGEVLMSFPDAVPIGIKKPDHIGVYLNPTDAYVIQPGDEIIVLAEDDNTYTPSDQMPELQAEQTCPEWHNLQQPEKVLFCGWRRDMDDMIAVLDAFVSPGSELWLYNEVPIAQREKLLIKGGVDPKNLKNLRLIYNDPKVEGELVSRAGLEALHPEQFSSVLILADESTQYAYAANGGSSQVMDADSRSLAALLLMRDLQTRRMRSQFGSKMSLDLEAGRLMKKSVSGNSMWYDSMQKAIHQTVIISEILDSRTRHLISDLHVSEYVLSNELVSMALAMVAETPAVNTLLAELFTVDGNELYTHPSGRYLRPDEELSFYDLTKRAREKHEIVIGYKLRAIKRPSVNPHDKHVRNLTLANVEAIVVMSHMAVARACFQAEDAIARAHGQHHTHHNSNELMSFARRDPMMSRTSMRPRPGTGLHGRLPSLADMKHAALEIRPHKHAPAPSRMIKEEPSKPPMHPNLSFNSRDSMEHLPVLSSIRSEDMVVPSSPFGP</sequence>
<evidence type="ECO:0000313" key="10">
    <source>
        <dbReference type="EMBL" id="KAK9813392.1"/>
    </source>
</evidence>
<dbReference type="PANTHER" id="PTHR31563">
    <property type="entry name" value="ION CHANNEL POLLUX-RELATED"/>
    <property type="match status" value="1"/>
</dbReference>
<evidence type="ECO:0000256" key="5">
    <source>
        <dbReference type="ARBA" id="ARBA00023065"/>
    </source>
</evidence>
<evidence type="ECO:0000256" key="2">
    <source>
        <dbReference type="ARBA" id="ARBA00022448"/>
    </source>
</evidence>
<keyword evidence="4 8" id="KW-1133">Transmembrane helix</keyword>
<dbReference type="AlphaFoldDB" id="A0AAW1PX83"/>
<keyword evidence="2" id="KW-0813">Transport</keyword>